<evidence type="ECO:0000256" key="6">
    <source>
        <dbReference type="ARBA" id="ARBA00023054"/>
    </source>
</evidence>
<evidence type="ECO:0000256" key="1">
    <source>
        <dbReference type="ARBA" id="ARBA00007050"/>
    </source>
</evidence>
<proteinExistence type="inferred from homology"/>
<accession>A0A1X6P3T9</accession>
<dbReference type="Pfam" id="PF03801">
    <property type="entry name" value="Ndc80_HEC"/>
    <property type="match status" value="1"/>
</dbReference>
<feature type="compositionally biased region" description="Gly residues" evidence="12">
    <location>
        <begin position="600"/>
        <end position="609"/>
    </location>
</feature>
<feature type="compositionally biased region" description="Gly residues" evidence="12">
    <location>
        <begin position="218"/>
        <end position="229"/>
    </location>
</feature>
<evidence type="ECO:0000259" key="13">
    <source>
        <dbReference type="Pfam" id="PF03801"/>
    </source>
</evidence>
<dbReference type="AlphaFoldDB" id="A0A1X6P3T9"/>
<feature type="coiled-coil region" evidence="11">
    <location>
        <begin position="498"/>
        <end position="525"/>
    </location>
</feature>
<dbReference type="GO" id="GO:0031262">
    <property type="term" value="C:Ndc80 complex"/>
    <property type="evidence" value="ECO:0007669"/>
    <property type="project" value="UniProtKB-UniRule"/>
</dbReference>
<evidence type="ECO:0000256" key="8">
    <source>
        <dbReference type="ARBA" id="ARBA00023306"/>
    </source>
</evidence>
<dbReference type="PANTHER" id="PTHR10643">
    <property type="entry name" value="KINETOCHORE PROTEIN NDC80"/>
    <property type="match status" value="1"/>
</dbReference>
<evidence type="ECO:0000256" key="9">
    <source>
        <dbReference type="ARBA" id="ARBA00023328"/>
    </source>
</evidence>
<feature type="region of interest" description="Disordered" evidence="12">
    <location>
        <begin position="1"/>
        <end position="239"/>
    </location>
</feature>
<evidence type="ECO:0000256" key="7">
    <source>
        <dbReference type="ARBA" id="ARBA00023242"/>
    </source>
</evidence>
<dbReference type="Proteomes" id="UP000218209">
    <property type="component" value="Unassembled WGS sequence"/>
</dbReference>
<evidence type="ECO:0000256" key="2">
    <source>
        <dbReference type="ARBA" id="ARBA00022454"/>
    </source>
</evidence>
<dbReference type="Pfam" id="PF18077">
    <property type="entry name" value="DUF5595"/>
    <property type="match status" value="1"/>
</dbReference>
<sequence length="609" mass="62747">MVTGGPPQLPAGHARPPVARPSRPARRPPPPVRGRCTLRAQGARGRRARGTRRPPTSPASHIRRPRAAAHPPSRGAAPHPARTRPPPPAPAAARPHGHHPRVDDRPLAAPTPSPRSTEGPTLPPPPPPPPGAAAMDSGGRRAFGSSLRRPTTLAPVTPATLNARAPAYGGPPGSGPSSGLPPARRASAVPTYGGGVRRSSMAPVRDEAQKRTSSISGARGGTGGGGGGRGGDRDRGGRASSLAAHDFNRAGGVKVKECRPLGVPAYMAESSRALIAYLIHNGYKEPLSVKQLKGTSASGFKDIFVFLLRMIEPTFVLTGKVEEAVPAVLKHLGYPIALSKSSLQTIGSSHTWPALLGCLSWLRELVEYKDAAAEARSAAVHMDEDAKREALFFDFVALSYDRFLYGNDDFTELDEQLEAEFAEADAAVAAQVDALEAEHARVAADLRALTTGPSALAATRADLDAAAAEVAKYDAYNASLADYNTKLDAKVGRSAAAHAAAAERLDALDAEVAGLEATLARQAADRIDAGELGARRDALAAGLGRAADDAAATDGRRAAADGRLRDAGRVLEELVAAVNAATAALLPPGGGASSSAAPTWGGGTPTTSS</sequence>
<comment type="subunit">
    <text evidence="10">Component of the NDC80 complex.</text>
</comment>
<feature type="compositionally biased region" description="Low complexity" evidence="12">
    <location>
        <begin position="68"/>
        <end position="80"/>
    </location>
</feature>
<organism evidence="15 16">
    <name type="scientific">Porphyra umbilicalis</name>
    <name type="common">Purple laver</name>
    <name type="synonym">Red alga</name>
    <dbReference type="NCBI Taxonomy" id="2786"/>
    <lineage>
        <taxon>Eukaryota</taxon>
        <taxon>Rhodophyta</taxon>
        <taxon>Bangiophyceae</taxon>
        <taxon>Bangiales</taxon>
        <taxon>Bangiaceae</taxon>
        <taxon>Porphyra</taxon>
    </lineage>
</organism>
<keyword evidence="5 10" id="KW-0995">Kinetochore</keyword>
<feature type="domain" description="Kinetochore protein Ndc80 CH" evidence="13">
    <location>
        <begin position="252"/>
        <end position="370"/>
    </location>
</feature>
<dbReference type="InterPro" id="IPR005550">
    <property type="entry name" value="Kinetochore_Ndc80"/>
</dbReference>
<reference evidence="15 16" key="1">
    <citation type="submission" date="2017-03" db="EMBL/GenBank/DDBJ databases">
        <title>WGS assembly of Porphyra umbilicalis.</title>
        <authorList>
            <person name="Brawley S.H."/>
            <person name="Blouin N.A."/>
            <person name="Ficko-Blean E."/>
            <person name="Wheeler G.L."/>
            <person name="Lohr M."/>
            <person name="Goodson H.V."/>
            <person name="Jenkins J.W."/>
            <person name="Blaby-Haas C.E."/>
            <person name="Helliwell K.E."/>
            <person name="Chan C."/>
            <person name="Marriage T."/>
            <person name="Bhattacharya D."/>
            <person name="Klein A.S."/>
            <person name="Badis Y."/>
            <person name="Brodie J."/>
            <person name="Cao Y."/>
            <person name="Collen J."/>
            <person name="Dittami S.M."/>
            <person name="Gachon C.M."/>
            <person name="Green B.R."/>
            <person name="Karpowicz S."/>
            <person name="Kim J.W."/>
            <person name="Kudahl U."/>
            <person name="Lin S."/>
            <person name="Michel G."/>
            <person name="Mittag M."/>
            <person name="Olson B.J."/>
            <person name="Pangilinan J."/>
            <person name="Peng Y."/>
            <person name="Qiu H."/>
            <person name="Shu S."/>
            <person name="Singer J.T."/>
            <person name="Smith A.G."/>
            <person name="Sprecher B.N."/>
            <person name="Wagner V."/>
            <person name="Wang W."/>
            <person name="Wang Z.-Y."/>
            <person name="Yan J."/>
            <person name="Yarish C."/>
            <person name="Zoeuner-Riek S."/>
            <person name="Zhuang Y."/>
            <person name="Zou Y."/>
            <person name="Lindquist E.A."/>
            <person name="Grimwood J."/>
            <person name="Barry K."/>
            <person name="Rokhsar D.S."/>
            <person name="Schmutz J."/>
            <person name="Stiller J.W."/>
            <person name="Grossman A.R."/>
            <person name="Prochnik S.E."/>
        </authorList>
    </citation>
    <scope>NUCLEOTIDE SEQUENCE [LARGE SCALE GENOMIC DNA]</scope>
    <source>
        <strain evidence="15">4086291</strain>
    </source>
</reference>
<evidence type="ECO:0000259" key="14">
    <source>
        <dbReference type="Pfam" id="PF18077"/>
    </source>
</evidence>
<feature type="compositionally biased region" description="Pro residues" evidence="12">
    <location>
        <begin position="121"/>
        <end position="131"/>
    </location>
</feature>
<evidence type="ECO:0000256" key="12">
    <source>
        <dbReference type="SAM" id="MobiDB-lite"/>
    </source>
</evidence>
<dbReference type="EMBL" id="KV918899">
    <property type="protein sequence ID" value="OSX75549.1"/>
    <property type="molecule type" value="Genomic_DNA"/>
</dbReference>
<dbReference type="Gene3D" id="1.10.418.30">
    <property type="entry name" value="Ncd80 complex, Ncd80 subunit"/>
    <property type="match status" value="1"/>
</dbReference>
<dbReference type="InterPro" id="IPR040967">
    <property type="entry name" value="DUF5595"/>
</dbReference>
<name>A0A1X6P3T9_PORUM</name>
<dbReference type="GO" id="GO:0051301">
    <property type="term" value="P:cell division"/>
    <property type="evidence" value="ECO:0007669"/>
    <property type="project" value="UniProtKB-UniRule"/>
</dbReference>
<keyword evidence="2 10" id="KW-0158">Chromosome</keyword>
<comment type="similarity">
    <text evidence="1 10">Belongs to the NDC80/HEC1 family.</text>
</comment>
<keyword evidence="8 10" id="KW-0131">Cell cycle</keyword>
<dbReference type="PANTHER" id="PTHR10643:SF2">
    <property type="entry name" value="KINETOCHORE PROTEIN NDC80 HOMOLOG"/>
    <property type="match status" value="1"/>
</dbReference>
<keyword evidence="9 10" id="KW-0137">Centromere</keyword>
<evidence type="ECO:0000256" key="10">
    <source>
        <dbReference type="RuleBase" id="RU368072"/>
    </source>
</evidence>
<evidence type="ECO:0000313" key="16">
    <source>
        <dbReference type="Proteomes" id="UP000218209"/>
    </source>
</evidence>
<comment type="function">
    <text evidence="10">Acts as a component of the essential kinetochore-associated NDC80 complex, which is required for chromosome segregation and spindle checkpoint activity.</text>
</comment>
<keyword evidence="3 10" id="KW-0132">Cell division</keyword>
<dbReference type="OrthoDB" id="7459479at2759"/>
<keyword evidence="6 11" id="KW-0175">Coiled coil</keyword>
<evidence type="ECO:0000256" key="11">
    <source>
        <dbReference type="SAM" id="Coils"/>
    </source>
</evidence>
<feature type="domain" description="DUF5595" evidence="14">
    <location>
        <begin position="381"/>
        <end position="449"/>
    </location>
</feature>
<keyword evidence="4 10" id="KW-0498">Mitosis</keyword>
<evidence type="ECO:0000256" key="3">
    <source>
        <dbReference type="ARBA" id="ARBA00022618"/>
    </source>
</evidence>
<dbReference type="GO" id="GO:0005634">
    <property type="term" value="C:nucleus"/>
    <property type="evidence" value="ECO:0007669"/>
    <property type="project" value="UniProtKB-SubCell"/>
</dbReference>
<feature type="region of interest" description="Disordered" evidence="12">
    <location>
        <begin position="587"/>
        <end position="609"/>
    </location>
</feature>
<dbReference type="GO" id="GO:0051315">
    <property type="term" value="P:attachment of mitotic spindle microtubules to kinetochore"/>
    <property type="evidence" value="ECO:0007669"/>
    <property type="project" value="UniProtKB-UniRule"/>
</dbReference>
<keyword evidence="7 10" id="KW-0539">Nucleus</keyword>
<protein>
    <recommendedName>
        <fullName evidence="10">Kinetochore protein NDC80</fullName>
    </recommendedName>
</protein>
<keyword evidence="16" id="KW-1185">Reference proteome</keyword>
<dbReference type="InterPro" id="IPR055260">
    <property type="entry name" value="Ndc80_CH"/>
</dbReference>
<feature type="compositionally biased region" description="Low complexity" evidence="12">
    <location>
        <begin position="147"/>
        <end position="161"/>
    </location>
</feature>
<evidence type="ECO:0000256" key="4">
    <source>
        <dbReference type="ARBA" id="ARBA00022776"/>
    </source>
</evidence>
<feature type="compositionally biased region" description="Low complexity" evidence="12">
    <location>
        <begin position="587"/>
        <end position="599"/>
    </location>
</feature>
<comment type="subcellular location">
    <subcellularLocation>
        <location evidence="10">Chromosome</location>
        <location evidence="10">Centromere</location>
        <location evidence="10">Kinetochore</location>
    </subcellularLocation>
    <subcellularLocation>
        <location evidence="10">Nucleus</location>
    </subcellularLocation>
</comment>
<dbReference type="InterPro" id="IPR038273">
    <property type="entry name" value="Ndc80_sf"/>
</dbReference>
<evidence type="ECO:0000256" key="5">
    <source>
        <dbReference type="ARBA" id="ARBA00022838"/>
    </source>
</evidence>
<dbReference type="Gene3D" id="6.10.250.1950">
    <property type="match status" value="1"/>
</dbReference>
<gene>
    <name evidence="15" type="ORF">BU14_0231s0002</name>
</gene>
<evidence type="ECO:0000313" key="15">
    <source>
        <dbReference type="EMBL" id="OSX75549.1"/>
    </source>
</evidence>